<dbReference type="Pfam" id="PF17147">
    <property type="entry name" value="PFOR_II"/>
    <property type="match status" value="1"/>
</dbReference>
<dbReference type="CDD" id="cd07034">
    <property type="entry name" value="TPP_PYR_PFOR_IOR-alpha_like"/>
    <property type="match status" value="1"/>
</dbReference>
<feature type="domain" description="Pyruvate:ferredoxin oxidoreductase core" evidence="3">
    <location>
        <begin position="248"/>
        <end position="341"/>
    </location>
</feature>
<dbReference type="InterPro" id="IPR002880">
    <property type="entry name" value="Pyrv_Fd/Flavodoxin_OxRdtase_N"/>
</dbReference>
<dbReference type="GO" id="GO:0016491">
    <property type="term" value="F:oxidoreductase activity"/>
    <property type="evidence" value="ECO:0007669"/>
    <property type="project" value="UniProtKB-KW"/>
</dbReference>
<dbReference type="EMBL" id="DSLG01000003">
    <property type="protein sequence ID" value="HEA86910.1"/>
    <property type="molecule type" value="Genomic_DNA"/>
</dbReference>
<comment type="caution">
    <text evidence="4">The sequence shown here is derived from an EMBL/GenBank/DDBJ whole genome shotgun (WGS) entry which is preliminary data.</text>
</comment>
<evidence type="ECO:0000259" key="3">
    <source>
        <dbReference type="Pfam" id="PF17147"/>
    </source>
</evidence>
<proteinExistence type="predicted"/>
<dbReference type="InterPro" id="IPR033412">
    <property type="entry name" value="PFOR_II"/>
</dbReference>
<dbReference type="InterPro" id="IPR009014">
    <property type="entry name" value="Transketo_C/PFOR_II"/>
</dbReference>
<dbReference type="InterPro" id="IPR029061">
    <property type="entry name" value="THDP-binding"/>
</dbReference>
<dbReference type="NCBIfam" id="NF005507">
    <property type="entry name" value="PRK07119.1"/>
    <property type="match status" value="1"/>
</dbReference>
<dbReference type="Gene3D" id="3.40.50.970">
    <property type="match status" value="1"/>
</dbReference>
<gene>
    <name evidence="4" type="primary">vorB</name>
    <name evidence="4" type="ORF">ENP94_02745</name>
    <name evidence="5" type="ORF">ENS16_01760</name>
</gene>
<sequence length="354" mass="38732">MAKILMKGNEAIAESAVRAGGLLYFGYPITPQSEIAEYLAHRMPEVGGVFLQIESEVAVANVLYGAAGAGARVWTSSSSPGISLMMEAVSYIAAAELPCVIVNIVRCGPGLGGILPSQGDYFQAVKGGGHGDYRCLVLAPCSVQEAVDLMPLAFDRADRYRNPVIVIGDGMIGQMMEPVEFTEQQFPPLPPKDWATTGCQGRKPNVINSLYLDPVEEEKLNFKLAAKYEQMKKNEVRYEKFRTDRELECLLVAYGTTARVCKTAIQRLDDEGIPTGLLRPITLFPFPEEAIYELSQRARFLLSVEMSTGQMVEDVRLAVGRSKPVYFYGRAGGMVPSPEEVVDAVKRYLAGGDR</sequence>
<accession>A0A7C1SN09</accession>
<dbReference type="AlphaFoldDB" id="A0A7C1SN09"/>
<keyword evidence="1" id="KW-0560">Oxidoreductase</keyword>
<dbReference type="SUPFAM" id="SSF52518">
    <property type="entry name" value="Thiamin diphosphate-binding fold (THDP-binding)"/>
    <property type="match status" value="1"/>
</dbReference>
<evidence type="ECO:0000256" key="1">
    <source>
        <dbReference type="ARBA" id="ARBA00023002"/>
    </source>
</evidence>
<name>A0A7C1SN09_UNCW3</name>
<dbReference type="SUPFAM" id="SSF52922">
    <property type="entry name" value="TK C-terminal domain-like"/>
    <property type="match status" value="1"/>
</dbReference>
<evidence type="ECO:0000313" key="5">
    <source>
        <dbReference type="EMBL" id="HFJ53401.1"/>
    </source>
</evidence>
<feature type="domain" description="Pyruvate flavodoxin/ferredoxin oxidoreductase pyrimidine binding" evidence="2">
    <location>
        <begin position="16"/>
        <end position="185"/>
    </location>
</feature>
<organism evidence="4">
    <name type="scientific">candidate division WOR-3 bacterium</name>
    <dbReference type="NCBI Taxonomy" id="2052148"/>
    <lineage>
        <taxon>Bacteria</taxon>
        <taxon>Bacteria division WOR-3</taxon>
    </lineage>
</organism>
<dbReference type="InterPro" id="IPR052368">
    <property type="entry name" value="2-oxoacid_oxidoreductase"/>
</dbReference>
<dbReference type="EMBL" id="DSTU01000003">
    <property type="protein sequence ID" value="HFJ53401.1"/>
    <property type="molecule type" value="Genomic_DNA"/>
</dbReference>
<evidence type="ECO:0000313" key="4">
    <source>
        <dbReference type="EMBL" id="HEA86910.1"/>
    </source>
</evidence>
<protein>
    <submittedName>
        <fullName evidence="4">3-methyl-2-oxobutanoate dehydrogenase subunit VorB</fullName>
    </submittedName>
</protein>
<dbReference type="Pfam" id="PF01855">
    <property type="entry name" value="POR_N"/>
    <property type="match status" value="1"/>
</dbReference>
<dbReference type="Gene3D" id="3.40.50.920">
    <property type="match status" value="1"/>
</dbReference>
<dbReference type="PANTHER" id="PTHR43088">
    <property type="entry name" value="SUBUNIT OF PYRUVATE:FLAVODOXIN OXIDOREDUCTASE-RELATED"/>
    <property type="match status" value="1"/>
</dbReference>
<reference evidence="4" key="1">
    <citation type="journal article" date="2020" name="mSystems">
        <title>Genome- and Community-Level Interaction Insights into Carbon Utilization and Element Cycling Functions of Hydrothermarchaeota in Hydrothermal Sediment.</title>
        <authorList>
            <person name="Zhou Z."/>
            <person name="Liu Y."/>
            <person name="Xu W."/>
            <person name="Pan J."/>
            <person name="Luo Z.H."/>
            <person name="Li M."/>
        </authorList>
    </citation>
    <scope>NUCLEOTIDE SEQUENCE [LARGE SCALE GENOMIC DNA]</scope>
    <source>
        <strain evidence="4">SpSt-265</strain>
        <strain evidence="5">SpSt-465</strain>
    </source>
</reference>
<evidence type="ECO:0000259" key="2">
    <source>
        <dbReference type="Pfam" id="PF01855"/>
    </source>
</evidence>
<dbReference type="PANTHER" id="PTHR43088:SF1">
    <property type="entry name" value="SUBUNIT OF PYRUVATE:FLAVODOXIN OXIDOREDUCTASE"/>
    <property type="match status" value="1"/>
</dbReference>